<dbReference type="Pfam" id="PF13827">
    <property type="entry name" value="DUF4189"/>
    <property type="match status" value="1"/>
</dbReference>
<organism evidence="2">
    <name type="scientific">Lysobacter firmicutimachus</name>
    <dbReference type="NCBI Taxonomy" id="1792846"/>
    <lineage>
        <taxon>Bacteria</taxon>
        <taxon>Pseudomonadati</taxon>
        <taxon>Pseudomonadota</taxon>
        <taxon>Gammaproteobacteria</taxon>
        <taxon>Lysobacterales</taxon>
        <taxon>Lysobacteraceae</taxon>
        <taxon>Lysobacter</taxon>
    </lineage>
</organism>
<protein>
    <submittedName>
        <fullName evidence="2">DUF4189 domain-containing protein</fullName>
    </submittedName>
</protein>
<dbReference type="RefSeq" id="WP_363797291.1">
    <property type="nucleotide sequence ID" value="NZ_CP159925.1"/>
</dbReference>
<reference evidence="2" key="1">
    <citation type="submission" date="2024-06" db="EMBL/GenBank/DDBJ databases">
        <authorList>
            <person name="Li S."/>
        </authorList>
    </citation>
    <scope>NUCLEOTIDE SEQUENCE</scope>
    <source>
        <strain evidence="2">SR10</strain>
    </source>
</reference>
<dbReference type="EMBL" id="CP159925">
    <property type="protein sequence ID" value="XCO74444.1"/>
    <property type="molecule type" value="Genomic_DNA"/>
</dbReference>
<feature type="domain" description="DUF4189" evidence="1">
    <location>
        <begin position="92"/>
        <end position="181"/>
    </location>
</feature>
<dbReference type="AlphaFoldDB" id="A0AAU8MST9"/>
<accession>A0AAU8MST9</accession>
<proteinExistence type="predicted"/>
<sequence length="188" mass="20193">MLLRSDNARLFRCALIGLSGAELQTGLADRRWADETNTRHLPFLCADAVLAQCPAGILSAGNPQCLPPDAPGWKRGVPVAQEAQRPHWSSRWGAIAVDGLNSMVGTAATQKTQAAAEREAMRGCTIKGGRDCKVSLAYRDRCVALAWGADFYIAASAIDADEASAVALRGCGRSTTDYSECVRPEWQR</sequence>
<gene>
    <name evidence="2" type="ORF">ABU614_18990</name>
</gene>
<name>A0AAU8MST9_9GAMM</name>
<evidence type="ECO:0000313" key="2">
    <source>
        <dbReference type="EMBL" id="XCO74444.1"/>
    </source>
</evidence>
<evidence type="ECO:0000259" key="1">
    <source>
        <dbReference type="Pfam" id="PF13827"/>
    </source>
</evidence>
<dbReference type="InterPro" id="IPR025240">
    <property type="entry name" value="DUF4189"/>
</dbReference>